<name>A0A418Y6F6_9BURK</name>
<protein>
    <submittedName>
        <fullName evidence="1">HPr-rel-A system PqqD family peptide chaperone</fullName>
    </submittedName>
</protein>
<dbReference type="OrthoDB" id="8563960at2"/>
<dbReference type="InterPro" id="IPR027599">
    <property type="entry name" value="PqqD-rel_X"/>
</dbReference>
<dbReference type="NCBIfam" id="TIGR04353">
    <property type="entry name" value="PqqD_rel_X"/>
    <property type="match status" value="1"/>
</dbReference>
<dbReference type="AlphaFoldDB" id="A0A418Y6F6"/>
<dbReference type="EMBL" id="QYUP01000044">
    <property type="protein sequence ID" value="RJG23246.1"/>
    <property type="molecule type" value="Genomic_DNA"/>
</dbReference>
<keyword evidence="2" id="KW-1185">Reference proteome</keyword>
<accession>A0A418Y6F6</accession>
<gene>
    <name evidence="1" type="ORF">D3872_04740</name>
</gene>
<dbReference type="Proteomes" id="UP000284006">
    <property type="component" value="Unassembled WGS sequence"/>
</dbReference>
<comment type="caution">
    <text evidence="1">The sequence shown here is derived from an EMBL/GenBank/DDBJ whole genome shotgun (WGS) entry which is preliminary data.</text>
</comment>
<proteinExistence type="predicted"/>
<reference evidence="1 2" key="1">
    <citation type="submission" date="2018-09" db="EMBL/GenBank/DDBJ databases">
        <authorList>
            <person name="Zhu H."/>
        </authorList>
    </citation>
    <scope>NUCLEOTIDE SEQUENCE [LARGE SCALE GENOMIC DNA]</scope>
    <source>
        <strain evidence="1 2">K1S02-61</strain>
    </source>
</reference>
<evidence type="ECO:0000313" key="1">
    <source>
        <dbReference type="EMBL" id="RJG23246.1"/>
    </source>
</evidence>
<evidence type="ECO:0000313" key="2">
    <source>
        <dbReference type="Proteomes" id="UP000284006"/>
    </source>
</evidence>
<organism evidence="1 2">
    <name type="scientific">Massilia cavernae</name>
    <dbReference type="NCBI Taxonomy" id="2320864"/>
    <lineage>
        <taxon>Bacteria</taxon>
        <taxon>Pseudomonadati</taxon>
        <taxon>Pseudomonadota</taxon>
        <taxon>Betaproteobacteria</taxon>
        <taxon>Burkholderiales</taxon>
        <taxon>Oxalobacteraceae</taxon>
        <taxon>Telluria group</taxon>
        <taxon>Massilia</taxon>
    </lineage>
</organism>
<sequence length="103" mass="11391">MSRARCSKLFVNDRKWRVIPGQALHHYAWDEQYLVFNNLSGDTHLLDAGAMQLLLAVHAAPATGPALASRLCAELQLDDAELLEIPPMLDDLRALSLIELAPC</sequence>